<organism evidence="2 3">
    <name type="scientific">Granulimonas faecalis</name>
    <dbReference type="NCBI Taxonomy" id="2894155"/>
    <lineage>
        <taxon>Bacteria</taxon>
        <taxon>Bacillati</taxon>
        <taxon>Actinomycetota</taxon>
        <taxon>Coriobacteriia</taxon>
        <taxon>Coriobacteriales</taxon>
        <taxon>Kribbibacteriaceae</taxon>
        <taxon>Granulimonas</taxon>
    </lineage>
</organism>
<keyword evidence="1" id="KW-0472">Membrane</keyword>
<sequence>MMKRALDTYFENNQAVLDGSMSTVELACWTALMTVVGAVMMAALWVFSR</sequence>
<evidence type="ECO:0000313" key="2">
    <source>
        <dbReference type="EMBL" id="GJM56042.1"/>
    </source>
</evidence>
<gene>
    <name evidence="2" type="ORF">ATOP_16970</name>
</gene>
<keyword evidence="3" id="KW-1185">Reference proteome</keyword>
<accession>A0AAV5B4W1</accession>
<dbReference type="Proteomes" id="UP001055025">
    <property type="component" value="Unassembled WGS sequence"/>
</dbReference>
<proteinExistence type="predicted"/>
<dbReference type="AlphaFoldDB" id="A0AAV5B4W1"/>
<dbReference type="RefSeq" id="WP_168354062.1">
    <property type="nucleotide sequence ID" value="NZ_BQKC01000001.1"/>
</dbReference>
<protein>
    <submittedName>
        <fullName evidence="2">Uncharacterized protein</fullName>
    </submittedName>
</protein>
<evidence type="ECO:0000313" key="3">
    <source>
        <dbReference type="Proteomes" id="UP001055025"/>
    </source>
</evidence>
<feature type="transmembrane region" description="Helical" evidence="1">
    <location>
        <begin position="26"/>
        <end position="47"/>
    </location>
</feature>
<keyword evidence="1" id="KW-1133">Transmembrane helix</keyword>
<dbReference type="EMBL" id="BQKC01000001">
    <property type="protein sequence ID" value="GJM56042.1"/>
    <property type="molecule type" value="Genomic_DNA"/>
</dbReference>
<keyword evidence="1" id="KW-0812">Transmembrane</keyword>
<name>A0AAV5B4W1_9ACTN</name>
<reference evidence="2" key="1">
    <citation type="journal article" date="2022" name="Int. J. Syst. Evol. Microbiol.">
        <title>Granulimonas faecalis gen. nov., sp. nov., and Leptogranulimonas caecicola gen. nov., sp. nov., novel lactate-producing Atopobiaceae bacteria isolated from mouse intestines, and an emended description of the family Atopobiaceae.</title>
        <authorList>
            <person name="Morinaga K."/>
            <person name="Kusada H."/>
            <person name="Sakamoto S."/>
            <person name="Murakami T."/>
            <person name="Toyoda A."/>
            <person name="Mori H."/>
            <person name="Meng X.Y."/>
            <person name="Takashino M."/>
            <person name="Murotomi K."/>
            <person name="Tamaki H."/>
        </authorList>
    </citation>
    <scope>NUCLEOTIDE SEQUENCE</scope>
    <source>
        <strain evidence="2">OPF53</strain>
    </source>
</reference>
<evidence type="ECO:0000256" key="1">
    <source>
        <dbReference type="SAM" id="Phobius"/>
    </source>
</evidence>
<comment type="caution">
    <text evidence="2">The sequence shown here is derived from an EMBL/GenBank/DDBJ whole genome shotgun (WGS) entry which is preliminary data.</text>
</comment>